<dbReference type="PANTHER" id="PTHR43040">
    <property type="entry name" value="RIBONUCLEASE D"/>
    <property type="match status" value="1"/>
</dbReference>
<dbReference type="PANTHER" id="PTHR43040:SF1">
    <property type="entry name" value="RIBONUCLEASE D"/>
    <property type="match status" value="1"/>
</dbReference>
<comment type="caution">
    <text evidence="4">The sequence shown here is derived from an EMBL/GenBank/DDBJ whole genome shotgun (WGS) entry which is preliminary data.</text>
</comment>
<evidence type="ECO:0000259" key="3">
    <source>
        <dbReference type="Pfam" id="PF24840"/>
    </source>
</evidence>
<proteinExistence type="predicted"/>
<evidence type="ECO:0000259" key="2">
    <source>
        <dbReference type="Pfam" id="PF01612"/>
    </source>
</evidence>
<dbReference type="Proteomes" id="UP000443090">
    <property type="component" value="Unassembled WGS sequence"/>
</dbReference>
<dbReference type="Pfam" id="PF01612">
    <property type="entry name" value="DNA_pol_A_exo1"/>
    <property type="match status" value="1"/>
</dbReference>
<dbReference type="Gene3D" id="3.30.420.10">
    <property type="entry name" value="Ribonuclease H-like superfamily/Ribonuclease H"/>
    <property type="match status" value="1"/>
</dbReference>
<protein>
    <recommendedName>
        <fullName evidence="6">3'-5' exonuclease domain-containing protein</fullName>
    </recommendedName>
</protein>
<accession>A0A8H8RSG3</accession>
<evidence type="ECO:0008006" key="6">
    <source>
        <dbReference type="Google" id="ProtNLM"/>
    </source>
</evidence>
<dbReference type="GO" id="GO:0006139">
    <property type="term" value="P:nucleobase-containing compound metabolic process"/>
    <property type="evidence" value="ECO:0007669"/>
    <property type="project" value="InterPro"/>
</dbReference>
<dbReference type="InterPro" id="IPR057514">
    <property type="entry name" value="NTF2_SigF"/>
</dbReference>
<keyword evidence="1" id="KW-0472">Membrane</keyword>
<gene>
    <name evidence="4" type="ORF">LOCC1_G004709</name>
</gene>
<dbReference type="Pfam" id="PF24840">
    <property type="entry name" value="NTF2_SigF"/>
    <property type="match status" value="1"/>
</dbReference>
<feature type="transmembrane region" description="Helical" evidence="1">
    <location>
        <begin position="453"/>
        <end position="477"/>
    </location>
</feature>
<dbReference type="InterPro" id="IPR012337">
    <property type="entry name" value="RNaseH-like_sf"/>
</dbReference>
<dbReference type="InterPro" id="IPR036397">
    <property type="entry name" value="RNaseH_sf"/>
</dbReference>
<dbReference type="EMBL" id="QGMI01000503">
    <property type="protein sequence ID" value="TVY39718.1"/>
    <property type="molecule type" value="Genomic_DNA"/>
</dbReference>
<dbReference type="GO" id="GO:0003676">
    <property type="term" value="F:nucleic acid binding"/>
    <property type="evidence" value="ECO:0007669"/>
    <property type="project" value="InterPro"/>
</dbReference>
<evidence type="ECO:0000313" key="5">
    <source>
        <dbReference type="Proteomes" id="UP000443090"/>
    </source>
</evidence>
<keyword evidence="1" id="KW-1133">Transmembrane helix</keyword>
<evidence type="ECO:0000313" key="4">
    <source>
        <dbReference type="EMBL" id="TVY39718.1"/>
    </source>
</evidence>
<dbReference type="InterPro" id="IPR002562">
    <property type="entry name" value="3'-5'_exonuclease_dom"/>
</dbReference>
<dbReference type="SUPFAM" id="SSF53098">
    <property type="entry name" value="Ribonuclease H-like"/>
    <property type="match status" value="1"/>
</dbReference>
<reference evidence="4 5" key="1">
    <citation type="submission" date="2018-05" db="EMBL/GenBank/DDBJ databases">
        <title>Genome sequencing and assembly of the regulated plant pathogen Lachnellula willkommii and related sister species for the development of diagnostic species identification markers.</title>
        <authorList>
            <person name="Giroux E."/>
            <person name="Bilodeau G."/>
        </authorList>
    </citation>
    <scope>NUCLEOTIDE SEQUENCE [LARGE SCALE GENOMIC DNA]</scope>
    <source>
        <strain evidence="4 5">CBS 160.35</strain>
    </source>
</reference>
<dbReference type="GO" id="GO:0008408">
    <property type="term" value="F:3'-5' exonuclease activity"/>
    <property type="evidence" value="ECO:0007669"/>
    <property type="project" value="InterPro"/>
</dbReference>
<keyword evidence="5" id="KW-1185">Reference proteome</keyword>
<feature type="domain" description="SigF-like NTF2-like" evidence="3">
    <location>
        <begin position="304"/>
        <end position="467"/>
    </location>
</feature>
<name>A0A8H8RSG3_9HELO</name>
<feature type="domain" description="3'-5' exonuclease" evidence="2">
    <location>
        <begin position="23"/>
        <end position="208"/>
    </location>
</feature>
<organism evidence="4 5">
    <name type="scientific">Lachnellula occidentalis</name>
    <dbReference type="NCBI Taxonomy" id="215460"/>
    <lineage>
        <taxon>Eukaryota</taxon>
        <taxon>Fungi</taxon>
        <taxon>Dikarya</taxon>
        <taxon>Ascomycota</taxon>
        <taxon>Pezizomycotina</taxon>
        <taxon>Leotiomycetes</taxon>
        <taxon>Helotiales</taxon>
        <taxon>Lachnaceae</taxon>
        <taxon>Lachnellula</taxon>
    </lineage>
</organism>
<sequence length="494" mass="56552">MAKKPIIDGVVIVDTIPVLTSHLEGLAKLPLKPPSLYLDLEGVHLGRLGSVSILSIYVLPKNVTYLIDIHTLGTNAFTAQNKNGDTLKFILEHPTMPKVFFDIRNDSAALFHQHQISINCAKDIQLMELATRTGGKEYLAGLGKCIETTAPISENEKIEWRYLKDRVTRLYDPAHGGSYEVFNERPMRPEVAEYCAQDVTLLPALWNVYEPKLRPLAFWRSNLRSAIEERIQQSQKEYYDGHHKDMAQGPWTSIEYDIEQWNEDVMDAARNGDSYPDVNVESFDSIGKQSTPCFPQVEAERQASNVIHLLTEGSPAEQKDALETYFLPDATFVHPLCRVPSFSHVSLPLLGEINSRWAIWMIYRWYKILSPRIILNVECDEFNQESKILFVDIHQIFSLFFVPFYKSDVRLTTKLNLVQSTNDNKYYIKSQEDLYQLNEVVKFFWPGGATIIWFWQMFATFLCIVGALLLAPVTLMFQRHSNKVNGVNGVSKHL</sequence>
<dbReference type="AlphaFoldDB" id="A0A8H8RSG3"/>
<evidence type="ECO:0000256" key="1">
    <source>
        <dbReference type="SAM" id="Phobius"/>
    </source>
</evidence>
<dbReference type="OrthoDB" id="26838at2759"/>
<keyword evidence="1" id="KW-0812">Transmembrane</keyword>